<dbReference type="FunCoup" id="A0A1E5R157">
    <property type="interactions" value="285"/>
</dbReference>
<dbReference type="PANTHER" id="PTHR11054:SF0">
    <property type="entry name" value="6-PHOSPHOGLUCONOLACTONASE"/>
    <property type="match status" value="1"/>
</dbReference>
<feature type="domain" description="Glucosamine/galactosamine-6-phosphate isomerase" evidence="7">
    <location>
        <begin position="146"/>
        <end position="354"/>
    </location>
</feature>
<evidence type="ECO:0000256" key="5">
    <source>
        <dbReference type="ARBA" id="ARBA00054376"/>
    </source>
</evidence>
<gene>
    <name evidence="8" type="ORF">AWRI3579_g4275</name>
</gene>
<feature type="compositionally biased region" description="Low complexity" evidence="6">
    <location>
        <begin position="89"/>
        <end position="102"/>
    </location>
</feature>
<comment type="caution">
    <text evidence="8">The sequence shown here is derived from an EMBL/GenBank/DDBJ whole genome shotgun (WGS) entry which is preliminary data.</text>
</comment>
<protein>
    <submittedName>
        <fullName evidence="8">6-phosphogluconolactonase-like protein 1</fullName>
    </submittedName>
</protein>
<keyword evidence="9" id="KW-1185">Reference proteome</keyword>
<comment type="subcellular location">
    <subcellularLocation>
        <location evidence="1">Cytoplasm</location>
    </subcellularLocation>
</comment>
<evidence type="ECO:0000256" key="3">
    <source>
        <dbReference type="ARBA" id="ARBA00022490"/>
    </source>
</evidence>
<dbReference type="GO" id="GO:0005737">
    <property type="term" value="C:cytoplasm"/>
    <property type="evidence" value="ECO:0007669"/>
    <property type="project" value="UniProtKB-SubCell"/>
</dbReference>
<dbReference type="CDD" id="cd01400">
    <property type="entry name" value="6PGL"/>
    <property type="match status" value="1"/>
</dbReference>
<dbReference type="PANTHER" id="PTHR11054">
    <property type="entry name" value="6-PHOSPHOGLUCONOLACTONASE"/>
    <property type="match status" value="1"/>
</dbReference>
<feature type="compositionally biased region" description="Low complexity" evidence="6">
    <location>
        <begin position="131"/>
        <end position="146"/>
    </location>
</feature>
<dbReference type="GO" id="GO:0006098">
    <property type="term" value="P:pentose-phosphate shunt"/>
    <property type="evidence" value="ECO:0007669"/>
    <property type="project" value="InterPro"/>
</dbReference>
<keyword evidence="3" id="KW-0963">Cytoplasm</keyword>
<dbReference type="GO" id="GO:0005975">
    <property type="term" value="P:carbohydrate metabolic process"/>
    <property type="evidence" value="ECO:0007669"/>
    <property type="project" value="InterPro"/>
</dbReference>
<dbReference type="EMBL" id="LPNM01000011">
    <property type="protein sequence ID" value="OEJ80634.1"/>
    <property type="molecule type" value="Genomic_DNA"/>
</dbReference>
<evidence type="ECO:0000259" key="7">
    <source>
        <dbReference type="Pfam" id="PF01182"/>
    </source>
</evidence>
<dbReference type="InterPro" id="IPR005900">
    <property type="entry name" value="6-phosphogluconolactonase_DevB"/>
</dbReference>
<feature type="region of interest" description="Disordered" evidence="6">
    <location>
        <begin position="51"/>
        <end position="75"/>
    </location>
</feature>
<evidence type="ECO:0000256" key="2">
    <source>
        <dbReference type="ARBA" id="ARBA00010662"/>
    </source>
</evidence>
<dbReference type="Pfam" id="PF01182">
    <property type="entry name" value="Glucosamine_iso"/>
    <property type="match status" value="1"/>
</dbReference>
<dbReference type="InterPro" id="IPR037171">
    <property type="entry name" value="NagB/RpiA_transferase-like"/>
</dbReference>
<sequence length="375" mass="41314">MTTTVPKIFAFPEFDGVAEAVADHIVHCQNMALSITGKETVQNESGTASITDNNIITNTGNTATSNTPIHSNHNSNVDLQSRLSMLSLKDSGSGKSISSMDSHTNHHGNHNHGHTSSSHGHNGHHNKRKSSVSGASGRKSSSSVSAHKQHRFKIAISGGSLIEVLHQGLLKRIDIRWGLWDIYFVDERLVSFEDKQSNYGEAKRKIFDLIDIEKYGKPKIYHINEGLIDDPLECSDDYENCLIRGFASKDTVRLPTFNLILLGCAPDGHIASLFPNFQENLRENQSWCIPVAKAPSGPENRITMTIPVICHSQQISFVVEGAVKAPVIKTIIERPEKGLPSSIVNENAAGRVSWFVDEDALTDVMVTKKKYVFHT</sequence>
<dbReference type="InterPro" id="IPR039104">
    <property type="entry name" value="6PGL"/>
</dbReference>
<dbReference type="Gene3D" id="3.40.50.1360">
    <property type="match status" value="1"/>
</dbReference>
<feature type="compositionally biased region" description="Basic residues" evidence="6">
    <location>
        <begin position="121"/>
        <end position="130"/>
    </location>
</feature>
<reference evidence="9" key="1">
    <citation type="journal article" date="2016" name="Genome Announc.">
        <title>Genome sequences of three species of Hanseniaspora isolated from spontaneous wine fermentations.</title>
        <authorList>
            <person name="Sternes P.R."/>
            <person name="Lee D."/>
            <person name="Kutyna D.R."/>
            <person name="Borneman A.R."/>
        </authorList>
    </citation>
    <scope>NUCLEOTIDE SEQUENCE [LARGE SCALE GENOMIC DNA]</scope>
    <source>
        <strain evidence="9">AWRI3579</strain>
    </source>
</reference>
<proteinExistence type="inferred from homology"/>
<dbReference type="GO" id="GO:0017057">
    <property type="term" value="F:6-phosphogluconolactonase activity"/>
    <property type="evidence" value="ECO:0007669"/>
    <property type="project" value="InterPro"/>
</dbReference>
<comment type="similarity">
    <text evidence="2">Belongs to the glucosamine/galactosamine-6-phosphate isomerase family. 6-phosphogluconolactonase subfamily.</text>
</comment>
<organism evidence="8 9">
    <name type="scientific">Hanseniaspora osmophila</name>
    <dbReference type="NCBI Taxonomy" id="56408"/>
    <lineage>
        <taxon>Eukaryota</taxon>
        <taxon>Fungi</taxon>
        <taxon>Dikarya</taxon>
        <taxon>Ascomycota</taxon>
        <taxon>Saccharomycotina</taxon>
        <taxon>Saccharomycetes</taxon>
        <taxon>Saccharomycodales</taxon>
        <taxon>Saccharomycodaceae</taxon>
        <taxon>Hanseniaspora</taxon>
    </lineage>
</organism>
<name>A0A1E5R157_9ASCO</name>
<dbReference type="InParanoid" id="A0A1E5R157"/>
<evidence type="ECO:0000256" key="1">
    <source>
        <dbReference type="ARBA" id="ARBA00004496"/>
    </source>
</evidence>
<evidence type="ECO:0000313" key="9">
    <source>
        <dbReference type="Proteomes" id="UP000095728"/>
    </source>
</evidence>
<dbReference type="Proteomes" id="UP000095728">
    <property type="component" value="Unassembled WGS sequence"/>
</dbReference>
<evidence type="ECO:0000256" key="4">
    <source>
        <dbReference type="ARBA" id="ARBA00022553"/>
    </source>
</evidence>
<accession>A0A1E5R157</accession>
<evidence type="ECO:0000313" key="8">
    <source>
        <dbReference type="EMBL" id="OEJ80634.1"/>
    </source>
</evidence>
<keyword evidence="4" id="KW-0597">Phosphoprotein</keyword>
<dbReference type="GO" id="GO:0006409">
    <property type="term" value="P:tRNA export from nucleus"/>
    <property type="evidence" value="ECO:0007669"/>
    <property type="project" value="UniProtKB-ARBA"/>
</dbReference>
<dbReference type="InterPro" id="IPR006148">
    <property type="entry name" value="Glc/Gal-6P_isomerase"/>
</dbReference>
<feature type="compositionally biased region" description="Low complexity" evidence="6">
    <location>
        <begin position="51"/>
        <end position="67"/>
    </location>
</feature>
<dbReference type="NCBIfam" id="TIGR01198">
    <property type="entry name" value="pgl"/>
    <property type="match status" value="1"/>
</dbReference>
<dbReference type="AlphaFoldDB" id="A0A1E5R157"/>
<dbReference type="SUPFAM" id="SSF100950">
    <property type="entry name" value="NagB/RpiA/CoA transferase-like"/>
    <property type="match status" value="1"/>
</dbReference>
<comment type="function">
    <text evidence="5">May be involved in regulation of tRNA subcellular distribution.</text>
</comment>
<feature type="region of interest" description="Disordered" evidence="6">
    <location>
        <begin position="89"/>
        <end position="147"/>
    </location>
</feature>
<dbReference type="STRING" id="56408.A0A1E5R157"/>
<dbReference type="OrthoDB" id="432544at2759"/>
<dbReference type="FunFam" id="3.40.50.1360:FF:000017">
    <property type="entry name" value="6-phosphogluconolactonase-like protein"/>
    <property type="match status" value="1"/>
</dbReference>
<evidence type="ECO:0000256" key="6">
    <source>
        <dbReference type="SAM" id="MobiDB-lite"/>
    </source>
</evidence>